<sequence length="233" mass="26944">MCCFSKSLRFAMNIFNRKKKGQDESELEHDSDSNVQRSWQAAIDHSNKMTKMMGLSIIICAFLAFKVMTAKPVTVVTPPNFSEEIVMIGNKANSGYKKQWGIFIASMLGNVNVRNVDIVLDTLKPMLSIRDYEALNEQVISHVKALDIRDQVQEFNVLDVFYDNKYDKVIVYGERKLTERKKRGNKSDERRAVRWTYELKIANAHGSPKMQSIDQYEGAPQIERNRIERKQDK</sequence>
<dbReference type="Proteomes" id="UP000322521">
    <property type="component" value="Unassembled WGS sequence"/>
</dbReference>
<feature type="compositionally biased region" description="Basic and acidic residues" evidence="1">
    <location>
        <begin position="223"/>
        <end position="233"/>
    </location>
</feature>
<accession>A0A5M9NWL5</accession>
<organism evidence="2 3">
    <name type="scientific">Vibrio gigantis</name>
    <dbReference type="NCBI Taxonomy" id="296199"/>
    <lineage>
        <taxon>Bacteria</taxon>
        <taxon>Pseudomonadati</taxon>
        <taxon>Pseudomonadota</taxon>
        <taxon>Gammaproteobacteria</taxon>
        <taxon>Vibrionales</taxon>
        <taxon>Vibrionaceae</taxon>
        <taxon>Vibrio</taxon>
    </lineage>
</organism>
<evidence type="ECO:0000313" key="3">
    <source>
        <dbReference type="Proteomes" id="UP000322521"/>
    </source>
</evidence>
<evidence type="ECO:0008006" key="4">
    <source>
        <dbReference type="Google" id="ProtNLM"/>
    </source>
</evidence>
<dbReference type="AlphaFoldDB" id="A0A5M9NWL5"/>
<evidence type="ECO:0000313" key="2">
    <source>
        <dbReference type="EMBL" id="KAA8675592.1"/>
    </source>
</evidence>
<dbReference type="Pfam" id="PF05309">
    <property type="entry name" value="TraE"/>
    <property type="match status" value="1"/>
</dbReference>
<keyword evidence="3" id="KW-1185">Reference proteome</keyword>
<proteinExistence type="predicted"/>
<name>A0A5M9NWL5_9VIBR</name>
<evidence type="ECO:0000256" key="1">
    <source>
        <dbReference type="SAM" id="MobiDB-lite"/>
    </source>
</evidence>
<gene>
    <name evidence="2" type="ORF">F4W18_13275</name>
</gene>
<reference evidence="2 3" key="1">
    <citation type="submission" date="2019-09" db="EMBL/GenBank/DDBJ databases">
        <title>Draft genome sequence of various Type strains from the CCUG.</title>
        <authorList>
            <person name="Pineiro-Iglesias B."/>
            <person name="Tunovic T."/>
            <person name="Unosson C."/>
            <person name="Inganas E."/>
            <person name="Ohlen M."/>
            <person name="Cardew S."/>
            <person name="Jensie-Markopoulos S."/>
            <person name="Salva-Serra F."/>
            <person name="Jaen-Luchoro D."/>
            <person name="Karlsson R."/>
            <person name="Svensson-Stadler L."/>
            <person name="Chun J."/>
            <person name="Moore E."/>
        </authorList>
    </citation>
    <scope>NUCLEOTIDE SEQUENCE [LARGE SCALE GENOMIC DNA]</scope>
    <source>
        <strain evidence="2 3">CCUG 56969T</strain>
    </source>
</reference>
<protein>
    <recommendedName>
        <fullName evidence="4">Pilus assembly protein</fullName>
    </recommendedName>
</protein>
<dbReference type="InterPro" id="IPR007973">
    <property type="entry name" value="Pilus_assembly_TraE"/>
</dbReference>
<dbReference type="EMBL" id="VXJS01000007">
    <property type="protein sequence ID" value="KAA8675592.1"/>
    <property type="molecule type" value="Genomic_DNA"/>
</dbReference>
<feature type="region of interest" description="Disordered" evidence="1">
    <location>
        <begin position="206"/>
        <end position="233"/>
    </location>
</feature>
<comment type="caution">
    <text evidence="2">The sequence shown here is derived from an EMBL/GenBank/DDBJ whole genome shotgun (WGS) entry which is preliminary data.</text>
</comment>